<name>J9CQ37_9ZZZZ</name>
<organism evidence="1">
    <name type="scientific">gut metagenome</name>
    <dbReference type="NCBI Taxonomy" id="749906"/>
    <lineage>
        <taxon>unclassified sequences</taxon>
        <taxon>metagenomes</taxon>
        <taxon>organismal metagenomes</taxon>
    </lineage>
</organism>
<sequence length="130" mass="14736">MGRSATFLERSKRESTGTRVRVKIKAPRRAKPRVKARGENILPSTFWKAKMGRSAVMMISLEKNTDFALSRAVTRTSPLLLIPLKRWRSIPRALLARVTKSPSTMTTAPSMMIPKSMAPMERRLAFIPLR</sequence>
<gene>
    <name evidence="1" type="ORF">EVA_09651</name>
</gene>
<evidence type="ECO:0000313" key="1">
    <source>
        <dbReference type="EMBL" id="EJX02246.1"/>
    </source>
</evidence>
<proteinExistence type="predicted"/>
<comment type="caution">
    <text evidence="1">The sequence shown here is derived from an EMBL/GenBank/DDBJ whole genome shotgun (WGS) entry which is preliminary data.</text>
</comment>
<protein>
    <submittedName>
        <fullName evidence="1">Uncharacterized protein</fullName>
    </submittedName>
</protein>
<accession>J9CQ37</accession>
<reference evidence="1" key="1">
    <citation type="journal article" date="2012" name="PLoS ONE">
        <title>Gene sets for utilization of primary and secondary nutrition supplies in the distal gut of endangered iberian lynx.</title>
        <authorList>
            <person name="Alcaide M."/>
            <person name="Messina E."/>
            <person name="Richter M."/>
            <person name="Bargiela R."/>
            <person name="Peplies J."/>
            <person name="Huws S.A."/>
            <person name="Newbold C.J."/>
            <person name="Golyshin P.N."/>
            <person name="Simon M.A."/>
            <person name="Lopez G."/>
            <person name="Yakimov M.M."/>
            <person name="Ferrer M."/>
        </authorList>
    </citation>
    <scope>NUCLEOTIDE SEQUENCE</scope>
</reference>
<dbReference type="AlphaFoldDB" id="J9CQ37"/>
<dbReference type="EMBL" id="AMCI01002627">
    <property type="protein sequence ID" value="EJX02246.1"/>
    <property type="molecule type" value="Genomic_DNA"/>
</dbReference>